<dbReference type="Pfam" id="PF00076">
    <property type="entry name" value="RRM_1"/>
    <property type="match status" value="1"/>
</dbReference>
<dbReference type="SUPFAM" id="SSF54928">
    <property type="entry name" value="RNA-binding domain, RBD"/>
    <property type="match status" value="1"/>
</dbReference>
<dbReference type="Proteomes" id="UP000215914">
    <property type="component" value="Unassembled WGS sequence"/>
</dbReference>
<evidence type="ECO:0000256" key="1">
    <source>
        <dbReference type="ARBA" id="ARBA00022664"/>
    </source>
</evidence>
<feature type="compositionally biased region" description="Basic and acidic residues" evidence="5">
    <location>
        <begin position="94"/>
        <end position="104"/>
    </location>
</feature>
<dbReference type="InterPro" id="IPR035979">
    <property type="entry name" value="RBD_domain_sf"/>
</dbReference>
<name>A0A9K3DF65_HELAN</name>
<dbReference type="EMBL" id="MNCJ02000332">
    <property type="protein sequence ID" value="KAF5754080.1"/>
    <property type="molecule type" value="Genomic_DNA"/>
</dbReference>
<evidence type="ECO:0000313" key="8">
    <source>
        <dbReference type="Proteomes" id="UP000215914"/>
    </source>
</evidence>
<evidence type="ECO:0000256" key="3">
    <source>
        <dbReference type="ARBA" id="ARBA00023187"/>
    </source>
</evidence>
<reference evidence="7" key="2">
    <citation type="submission" date="2020-06" db="EMBL/GenBank/DDBJ databases">
        <title>Helianthus annuus Genome sequencing and assembly Release 2.</title>
        <authorList>
            <person name="Gouzy J."/>
            <person name="Langlade N."/>
            <person name="Munos S."/>
        </authorList>
    </citation>
    <scope>NUCLEOTIDE SEQUENCE</scope>
    <source>
        <tissue evidence="7">Leaves</tissue>
    </source>
</reference>
<dbReference type="GO" id="GO:0005681">
    <property type="term" value="C:spliceosomal complex"/>
    <property type="evidence" value="ECO:0007669"/>
    <property type="project" value="UniProtKB-KW"/>
</dbReference>
<keyword evidence="2" id="KW-0747">Spliceosome</keyword>
<evidence type="ECO:0000256" key="5">
    <source>
        <dbReference type="SAM" id="MobiDB-lite"/>
    </source>
</evidence>
<evidence type="ECO:0000259" key="6">
    <source>
        <dbReference type="PROSITE" id="PS50102"/>
    </source>
</evidence>
<keyword evidence="4" id="KW-0694">RNA-binding</keyword>
<comment type="caution">
    <text evidence="7">The sequence shown here is derived from an EMBL/GenBank/DDBJ whole genome shotgun (WGS) entry which is preliminary data.</text>
</comment>
<proteinExistence type="predicted"/>
<feature type="domain" description="RRM" evidence="6">
    <location>
        <begin position="9"/>
        <end position="86"/>
    </location>
</feature>
<dbReference type="InterPro" id="IPR000504">
    <property type="entry name" value="RRM_dom"/>
</dbReference>
<dbReference type="PROSITE" id="PS50102">
    <property type="entry name" value="RRM"/>
    <property type="match status" value="1"/>
</dbReference>
<dbReference type="Gene3D" id="3.30.70.330">
    <property type="match status" value="1"/>
</dbReference>
<gene>
    <name evidence="7" type="ORF">HanXRQr2_Chr17g0787241</name>
</gene>
<organism evidence="7 8">
    <name type="scientific">Helianthus annuus</name>
    <name type="common">Common sunflower</name>
    <dbReference type="NCBI Taxonomy" id="4232"/>
    <lineage>
        <taxon>Eukaryota</taxon>
        <taxon>Viridiplantae</taxon>
        <taxon>Streptophyta</taxon>
        <taxon>Embryophyta</taxon>
        <taxon>Tracheophyta</taxon>
        <taxon>Spermatophyta</taxon>
        <taxon>Magnoliopsida</taxon>
        <taxon>eudicotyledons</taxon>
        <taxon>Gunneridae</taxon>
        <taxon>Pentapetalae</taxon>
        <taxon>asterids</taxon>
        <taxon>campanulids</taxon>
        <taxon>Asterales</taxon>
        <taxon>Asteraceae</taxon>
        <taxon>Asteroideae</taxon>
        <taxon>Heliantheae alliance</taxon>
        <taxon>Heliantheae</taxon>
        <taxon>Helianthus</taxon>
    </lineage>
</organism>
<accession>A0A9K3DF65</accession>
<dbReference type="GO" id="GO:0008380">
    <property type="term" value="P:RNA splicing"/>
    <property type="evidence" value="ECO:0007669"/>
    <property type="project" value="UniProtKB-KW"/>
</dbReference>
<sequence>MEGSADSVTKFFVSYLPEGCSPWELSSFIQQYGEVTKSYVAKKRDKFGKRFDFISFKVVRDWKDLEKRINGTNMGGNKLKVDVARFAIEDNVIDREQERKRHPEGQGGGSKPQESMKLPAHRDFRSYRDVVTPMVAGSGLLGSENSAGSGKPEKVVKVKYDVKAFEDLHWKAVVRRTADLDTLIYFDRLHKIGKVKFTKIQYLGGLSILVSFGSIDEAESFLKNKELWGAWFSKLYLWEGQVLAVERIAWLRI</sequence>
<keyword evidence="3" id="KW-0508">mRNA splicing</keyword>
<keyword evidence="1" id="KW-0507">mRNA processing</keyword>
<dbReference type="SMART" id="SM00360">
    <property type="entry name" value="RRM"/>
    <property type="match status" value="1"/>
</dbReference>
<protein>
    <submittedName>
        <fullName evidence="7">RNA recognition motif domain, nucleotide-binding alpha-beta plait domain superfamily</fullName>
    </submittedName>
</protein>
<evidence type="ECO:0000256" key="4">
    <source>
        <dbReference type="PROSITE-ProRule" id="PRU00176"/>
    </source>
</evidence>
<evidence type="ECO:0000256" key="2">
    <source>
        <dbReference type="ARBA" id="ARBA00022728"/>
    </source>
</evidence>
<dbReference type="AlphaFoldDB" id="A0A9K3DF65"/>
<evidence type="ECO:0000313" key="7">
    <source>
        <dbReference type="EMBL" id="KAF5754080.1"/>
    </source>
</evidence>
<dbReference type="Gramene" id="mRNA:HanXRQr2_Chr17g0787241">
    <property type="protein sequence ID" value="CDS:HanXRQr2_Chr17g0787241.1"/>
    <property type="gene ID" value="HanXRQr2_Chr17g0787241"/>
</dbReference>
<feature type="region of interest" description="Disordered" evidence="5">
    <location>
        <begin position="94"/>
        <end position="118"/>
    </location>
</feature>
<dbReference type="GO" id="GO:0003723">
    <property type="term" value="F:RNA binding"/>
    <property type="evidence" value="ECO:0007669"/>
    <property type="project" value="UniProtKB-UniRule"/>
</dbReference>
<dbReference type="InterPro" id="IPR012677">
    <property type="entry name" value="Nucleotide-bd_a/b_plait_sf"/>
</dbReference>
<keyword evidence="8" id="KW-1185">Reference proteome</keyword>
<reference evidence="7" key="1">
    <citation type="journal article" date="2017" name="Nature">
        <title>The sunflower genome provides insights into oil metabolism, flowering and Asterid evolution.</title>
        <authorList>
            <person name="Badouin H."/>
            <person name="Gouzy J."/>
            <person name="Grassa C.J."/>
            <person name="Murat F."/>
            <person name="Staton S.E."/>
            <person name="Cottret L."/>
            <person name="Lelandais-Briere C."/>
            <person name="Owens G.L."/>
            <person name="Carrere S."/>
            <person name="Mayjonade B."/>
            <person name="Legrand L."/>
            <person name="Gill N."/>
            <person name="Kane N.C."/>
            <person name="Bowers J.E."/>
            <person name="Hubner S."/>
            <person name="Bellec A."/>
            <person name="Berard A."/>
            <person name="Berges H."/>
            <person name="Blanchet N."/>
            <person name="Boniface M.C."/>
            <person name="Brunel D."/>
            <person name="Catrice O."/>
            <person name="Chaidir N."/>
            <person name="Claudel C."/>
            <person name="Donnadieu C."/>
            <person name="Faraut T."/>
            <person name="Fievet G."/>
            <person name="Helmstetter N."/>
            <person name="King M."/>
            <person name="Knapp S.J."/>
            <person name="Lai Z."/>
            <person name="Le Paslier M.C."/>
            <person name="Lippi Y."/>
            <person name="Lorenzon L."/>
            <person name="Mandel J.R."/>
            <person name="Marage G."/>
            <person name="Marchand G."/>
            <person name="Marquand E."/>
            <person name="Bret-Mestries E."/>
            <person name="Morien E."/>
            <person name="Nambeesan S."/>
            <person name="Nguyen T."/>
            <person name="Pegot-Espagnet P."/>
            <person name="Pouilly N."/>
            <person name="Raftis F."/>
            <person name="Sallet E."/>
            <person name="Schiex T."/>
            <person name="Thomas J."/>
            <person name="Vandecasteele C."/>
            <person name="Vares D."/>
            <person name="Vear F."/>
            <person name="Vautrin S."/>
            <person name="Crespi M."/>
            <person name="Mangin B."/>
            <person name="Burke J.M."/>
            <person name="Salse J."/>
            <person name="Munos S."/>
            <person name="Vincourt P."/>
            <person name="Rieseberg L.H."/>
            <person name="Langlade N.B."/>
        </authorList>
    </citation>
    <scope>NUCLEOTIDE SEQUENCE</scope>
    <source>
        <tissue evidence="7">Leaves</tissue>
    </source>
</reference>
<dbReference type="InterPro" id="IPR050907">
    <property type="entry name" value="SRSF"/>
</dbReference>
<dbReference type="GO" id="GO:0006397">
    <property type="term" value="P:mRNA processing"/>
    <property type="evidence" value="ECO:0007669"/>
    <property type="project" value="UniProtKB-KW"/>
</dbReference>
<dbReference type="PANTHER" id="PTHR23147">
    <property type="entry name" value="SERINE/ARGININE RICH SPLICING FACTOR"/>
    <property type="match status" value="1"/>
</dbReference>